<dbReference type="GO" id="GO:0008270">
    <property type="term" value="F:zinc ion binding"/>
    <property type="evidence" value="ECO:0007669"/>
    <property type="project" value="UniProtKB-KW"/>
</dbReference>
<dbReference type="SUPFAM" id="SSF57716">
    <property type="entry name" value="Glucocorticoid receptor-like (DNA-binding domain)"/>
    <property type="match status" value="1"/>
</dbReference>
<feature type="domain" description="THAP-type" evidence="6">
    <location>
        <begin position="1"/>
        <end position="89"/>
    </location>
</feature>
<dbReference type="GO" id="GO:0003677">
    <property type="term" value="F:DNA binding"/>
    <property type="evidence" value="ECO:0007669"/>
    <property type="project" value="UniProtKB-UniRule"/>
</dbReference>
<dbReference type="AlphaFoldDB" id="A0A4Y2N3U7"/>
<accession>A0A4Y2N3U7</accession>
<keyword evidence="3" id="KW-0862">Zinc</keyword>
<dbReference type="InterPro" id="IPR052224">
    <property type="entry name" value="THAP_domain_protein"/>
</dbReference>
<keyword evidence="8" id="KW-1185">Reference proteome</keyword>
<keyword evidence="2 5" id="KW-0863">Zinc-finger</keyword>
<protein>
    <recommendedName>
        <fullName evidence="6">THAP-type domain-containing protein</fullName>
    </recommendedName>
</protein>
<evidence type="ECO:0000256" key="4">
    <source>
        <dbReference type="ARBA" id="ARBA00023125"/>
    </source>
</evidence>
<evidence type="ECO:0000256" key="1">
    <source>
        <dbReference type="ARBA" id="ARBA00022723"/>
    </source>
</evidence>
<dbReference type="SMART" id="SM00980">
    <property type="entry name" value="THAP"/>
    <property type="match status" value="1"/>
</dbReference>
<evidence type="ECO:0000256" key="2">
    <source>
        <dbReference type="ARBA" id="ARBA00022771"/>
    </source>
</evidence>
<organism evidence="7 8">
    <name type="scientific">Araneus ventricosus</name>
    <name type="common">Orbweaver spider</name>
    <name type="synonym">Epeira ventricosa</name>
    <dbReference type="NCBI Taxonomy" id="182803"/>
    <lineage>
        <taxon>Eukaryota</taxon>
        <taxon>Metazoa</taxon>
        <taxon>Ecdysozoa</taxon>
        <taxon>Arthropoda</taxon>
        <taxon>Chelicerata</taxon>
        <taxon>Arachnida</taxon>
        <taxon>Araneae</taxon>
        <taxon>Araneomorphae</taxon>
        <taxon>Entelegynae</taxon>
        <taxon>Araneoidea</taxon>
        <taxon>Araneidae</taxon>
        <taxon>Araneus</taxon>
    </lineage>
</organism>
<evidence type="ECO:0000313" key="8">
    <source>
        <dbReference type="Proteomes" id="UP000499080"/>
    </source>
</evidence>
<keyword evidence="1" id="KW-0479">Metal-binding</keyword>
<dbReference type="EMBL" id="BGPR01008470">
    <property type="protein sequence ID" value="GBN34021.1"/>
    <property type="molecule type" value="Genomic_DNA"/>
</dbReference>
<dbReference type="PANTHER" id="PTHR46927:SF3">
    <property type="entry name" value="THAP-TYPE DOMAIN-CONTAINING PROTEIN"/>
    <property type="match status" value="1"/>
</dbReference>
<dbReference type="InterPro" id="IPR006612">
    <property type="entry name" value="THAP_Znf"/>
</dbReference>
<dbReference type="Pfam" id="PF05485">
    <property type="entry name" value="THAP"/>
    <property type="match status" value="1"/>
</dbReference>
<keyword evidence="4 5" id="KW-0238">DNA-binding</keyword>
<evidence type="ECO:0000256" key="5">
    <source>
        <dbReference type="PROSITE-ProRule" id="PRU00309"/>
    </source>
</evidence>
<sequence length="207" mass="23890">MSTCVVANCSNYYRETKHKGVIYYGFPVCPNLNKIWISKCKRQDHINVKYARICGDHFRPNDYMDDMKNRLLGLNRKKILKPDAVPSVNLTLHDNGEDISSRSYLTADILKNAFAEKDIQEIHELPSEEDNLVAFENLCSEEFPMEWKIDEPPNYFGMTFSEHEGLKYIAGCLASYERSEDSSLGYFSADKLILNLLHGFILFQKVD</sequence>
<reference evidence="7 8" key="1">
    <citation type="journal article" date="2019" name="Sci. Rep.">
        <title>Orb-weaving spider Araneus ventricosus genome elucidates the spidroin gene catalogue.</title>
        <authorList>
            <person name="Kono N."/>
            <person name="Nakamura H."/>
            <person name="Ohtoshi R."/>
            <person name="Moran D.A.P."/>
            <person name="Shinohara A."/>
            <person name="Yoshida Y."/>
            <person name="Fujiwara M."/>
            <person name="Mori M."/>
            <person name="Tomita M."/>
            <person name="Arakawa K."/>
        </authorList>
    </citation>
    <scope>NUCLEOTIDE SEQUENCE [LARGE SCALE GENOMIC DNA]</scope>
</reference>
<evidence type="ECO:0000313" key="7">
    <source>
        <dbReference type="EMBL" id="GBN34021.1"/>
    </source>
</evidence>
<dbReference type="PANTHER" id="PTHR46927">
    <property type="entry name" value="AGAP005574-PA"/>
    <property type="match status" value="1"/>
</dbReference>
<evidence type="ECO:0000259" key="6">
    <source>
        <dbReference type="PROSITE" id="PS50950"/>
    </source>
</evidence>
<comment type="caution">
    <text evidence="7">The sequence shown here is derived from an EMBL/GenBank/DDBJ whole genome shotgun (WGS) entry which is preliminary data.</text>
</comment>
<evidence type="ECO:0000256" key="3">
    <source>
        <dbReference type="ARBA" id="ARBA00022833"/>
    </source>
</evidence>
<name>A0A4Y2N3U7_ARAVE</name>
<dbReference type="Proteomes" id="UP000499080">
    <property type="component" value="Unassembled WGS sequence"/>
</dbReference>
<dbReference type="PROSITE" id="PS50950">
    <property type="entry name" value="ZF_THAP"/>
    <property type="match status" value="1"/>
</dbReference>
<gene>
    <name evidence="7" type="ORF">AVEN_264941_1</name>
</gene>
<proteinExistence type="predicted"/>
<dbReference type="OrthoDB" id="6433853at2759"/>